<sequence length="101" mass="10838">MASDYPILRIWQTNQEDDTGDGQVDLAAGGEQVLVLRPHMTVEILPLSRGEYTLLQCLAAGASLGTACDMAFSQETALDLVGVLQKHIRHASLVAFQVGEA</sequence>
<gene>
    <name evidence="1" type="ORF">A2V58_03490</name>
</gene>
<protein>
    <submittedName>
        <fullName evidence="1">Uncharacterized protein</fullName>
    </submittedName>
</protein>
<dbReference type="AlphaFoldDB" id="A0A1F6UGP1"/>
<proteinExistence type="predicted"/>
<dbReference type="EMBL" id="MFSV01000187">
    <property type="protein sequence ID" value="OGI56501.1"/>
    <property type="molecule type" value="Genomic_DNA"/>
</dbReference>
<reference evidence="1 2" key="1">
    <citation type="journal article" date="2016" name="Nat. Commun.">
        <title>Thousands of microbial genomes shed light on interconnected biogeochemical processes in an aquifer system.</title>
        <authorList>
            <person name="Anantharaman K."/>
            <person name="Brown C.T."/>
            <person name="Hug L.A."/>
            <person name="Sharon I."/>
            <person name="Castelle C.J."/>
            <person name="Probst A.J."/>
            <person name="Thomas B.C."/>
            <person name="Singh A."/>
            <person name="Wilkins M.J."/>
            <person name="Karaoz U."/>
            <person name="Brodie E.L."/>
            <person name="Williams K.H."/>
            <person name="Hubbard S.S."/>
            <person name="Banfield J.F."/>
        </authorList>
    </citation>
    <scope>NUCLEOTIDE SEQUENCE [LARGE SCALE GENOMIC DNA]</scope>
</reference>
<accession>A0A1F6UGP1</accession>
<dbReference type="Proteomes" id="UP000177950">
    <property type="component" value="Unassembled WGS sequence"/>
</dbReference>
<evidence type="ECO:0000313" key="2">
    <source>
        <dbReference type="Proteomes" id="UP000177950"/>
    </source>
</evidence>
<name>A0A1F6UGP1_9PROT</name>
<comment type="caution">
    <text evidence="1">The sequence shown here is derived from an EMBL/GenBank/DDBJ whole genome shotgun (WGS) entry which is preliminary data.</text>
</comment>
<evidence type="ECO:0000313" key="1">
    <source>
        <dbReference type="EMBL" id="OGI56501.1"/>
    </source>
</evidence>
<organism evidence="1 2">
    <name type="scientific">Candidatus Muproteobacteria bacterium RBG_19FT_COMBO_61_10</name>
    <dbReference type="NCBI Taxonomy" id="1817761"/>
    <lineage>
        <taxon>Bacteria</taxon>
        <taxon>Pseudomonadati</taxon>
        <taxon>Pseudomonadota</taxon>
        <taxon>Candidatus Muproteobacteria</taxon>
    </lineage>
</organism>